<gene>
    <name evidence="1" type="primary">ORF6</name>
</gene>
<dbReference type="AlphaFoldDB" id="P70771"/>
<organism evidence="1">
    <name type="scientific">Anabaena sp</name>
    <dbReference type="NCBI Taxonomy" id="1167"/>
    <lineage>
        <taxon>Bacteria</taxon>
        <taxon>Bacillati</taxon>
        <taxon>Cyanobacteriota</taxon>
        <taxon>Cyanophyceae</taxon>
        <taxon>Nostocales</taxon>
        <taxon>Nostocaceae</taxon>
        <taxon>Anabaena</taxon>
    </lineage>
</organism>
<evidence type="ECO:0000313" key="1">
    <source>
        <dbReference type="EMBL" id="CAA64928.1"/>
    </source>
</evidence>
<name>P70771_9NOST</name>
<accession>P70771</accession>
<proteinExistence type="predicted"/>
<reference evidence="1" key="1">
    <citation type="journal article" date="1997" name="Mol. Gen. Genet.">
        <title>The heterocyst-specific fdxH gene product of the cyanobacterium Anabaena sp. PCC 7120 is important but not essential for nitrogen fixation.</title>
        <authorList>
            <person name="Masepohl B."/>
            <person name="Scholisch K."/>
            <person name="Gorlitz K."/>
            <person name="Kutzki C."/>
            <person name="Bohme H."/>
        </authorList>
    </citation>
    <scope>NUCLEOTIDE SEQUENCE</scope>
    <source>
        <strain evidence="1">PCC 7120</strain>
    </source>
</reference>
<protein>
    <submittedName>
        <fullName evidence="1">ORF6 protein</fullName>
    </submittedName>
</protein>
<sequence length="57" mass="6625">MRLLSILTCGCSFDPNYINAATQPSAFKFYPKFYRRVKLNLDNPIHSFIWLTSACHL</sequence>
<dbReference type="EMBL" id="X95645">
    <property type="protein sequence ID" value="CAA64928.1"/>
    <property type="molecule type" value="Genomic_DNA"/>
</dbReference>